<dbReference type="GO" id="GO:0005634">
    <property type="term" value="C:nucleus"/>
    <property type="evidence" value="ECO:0007669"/>
    <property type="project" value="UniProtKB-SubCell"/>
</dbReference>
<evidence type="ECO:0000259" key="13">
    <source>
        <dbReference type="PROSITE" id="PS51186"/>
    </source>
</evidence>
<evidence type="ECO:0000256" key="12">
    <source>
        <dbReference type="SAM" id="MobiDB-lite"/>
    </source>
</evidence>
<keyword evidence="9" id="KW-0012">Acyltransferase</keyword>
<gene>
    <name evidence="14" type="ORF">LY79DRAFT_563634</name>
</gene>
<dbReference type="PANTHER" id="PTHR20531:SF1">
    <property type="entry name" value="N-ALPHA-ACETYLTRANSFERASE 40"/>
    <property type="match status" value="1"/>
</dbReference>
<feature type="region of interest" description="Disordered" evidence="12">
    <location>
        <begin position="238"/>
        <end position="265"/>
    </location>
</feature>
<protein>
    <recommendedName>
        <fullName evidence="5">N-alpha-acetyltransferase 40</fullName>
        <ecNumber evidence="4">2.3.1.257</ecNumber>
    </recommendedName>
</protein>
<feature type="compositionally biased region" description="Basic and acidic residues" evidence="12">
    <location>
        <begin position="18"/>
        <end position="33"/>
    </location>
</feature>
<evidence type="ECO:0000256" key="3">
    <source>
        <dbReference type="ARBA" id="ARBA00008870"/>
    </source>
</evidence>
<dbReference type="GeneID" id="85442820"/>
<evidence type="ECO:0000313" key="14">
    <source>
        <dbReference type="EMBL" id="KAK1579699.1"/>
    </source>
</evidence>
<dbReference type="SUPFAM" id="SSF55729">
    <property type="entry name" value="Acyl-CoA N-acyltransferases (Nat)"/>
    <property type="match status" value="1"/>
</dbReference>
<dbReference type="EMBL" id="JAHLJV010000063">
    <property type="protein sequence ID" value="KAK1579699.1"/>
    <property type="molecule type" value="Genomic_DNA"/>
</dbReference>
<comment type="caution">
    <text evidence="14">The sequence shown here is derived from an EMBL/GenBank/DDBJ whole genome shotgun (WGS) entry which is preliminary data.</text>
</comment>
<keyword evidence="6" id="KW-0963">Cytoplasm</keyword>
<feature type="compositionally biased region" description="Basic residues" evidence="12">
    <location>
        <begin position="1"/>
        <end position="10"/>
    </location>
</feature>
<dbReference type="AlphaFoldDB" id="A0AAD8V2F9"/>
<dbReference type="GO" id="GO:0005737">
    <property type="term" value="C:cytoplasm"/>
    <property type="evidence" value="ECO:0007669"/>
    <property type="project" value="UniProtKB-SubCell"/>
</dbReference>
<dbReference type="PROSITE" id="PS51186">
    <property type="entry name" value="GNAT"/>
    <property type="match status" value="1"/>
</dbReference>
<evidence type="ECO:0000256" key="2">
    <source>
        <dbReference type="ARBA" id="ARBA00004496"/>
    </source>
</evidence>
<keyword evidence="7" id="KW-0808">Transferase</keyword>
<comment type="subcellular location">
    <subcellularLocation>
        <location evidence="2">Cytoplasm</location>
    </subcellularLocation>
    <subcellularLocation>
        <location evidence="1">Nucleus</location>
    </subcellularLocation>
</comment>
<sequence length="265" mass="28781">MAPPRKRRRAPTNPIEAANRKPDDQFIKDHLRPSPDWTSWTHPASGKPYALSLKSAPALAQHELQACFDLIERTSGADYRASRDGWRPLAKLKEMRSPELRYILVKEAPAAAAADGGGHGEKATGEEGGRICGFTSLMPTFEEGEAVVYCYEIHLVEELRGTGMGRGLMDHLVRVAKSIPGVEKVMLTCFVANAGARAFYERLGFERDAISPPERTLRSGTVFVPDYLIMSRRVVRGGPARTDGQAPAAAAAHAGDGEETGDGKV</sequence>
<dbReference type="GO" id="GO:0010485">
    <property type="term" value="F:histone H4 acetyltransferase activity"/>
    <property type="evidence" value="ECO:0007669"/>
    <property type="project" value="InterPro"/>
</dbReference>
<dbReference type="InterPro" id="IPR000182">
    <property type="entry name" value="GNAT_dom"/>
</dbReference>
<dbReference type="EC" id="2.3.1.257" evidence="4"/>
<keyword evidence="15" id="KW-1185">Reference proteome</keyword>
<proteinExistence type="inferred from homology"/>
<feature type="compositionally biased region" description="Low complexity" evidence="12">
    <location>
        <begin position="239"/>
        <end position="254"/>
    </location>
</feature>
<reference evidence="14" key="1">
    <citation type="submission" date="2021-06" db="EMBL/GenBank/DDBJ databases">
        <title>Comparative genomics, transcriptomics and evolutionary studies reveal genomic signatures of adaptation to plant cell wall in hemibiotrophic fungi.</title>
        <authorList>
            <consortium name="DOE Joint Genome Institute"/>
            <person name="Baroncelli R."/>
            <person name="Diaz J.F."/>
            <person name="Benocci T."/>
            <person name="Peng M."/>
            <person name="Battaglia E."/>
            <person name="Haridas S."/>
            <person name="Andreopoulos W."/>
            <person name="Labutti K."/>
            <person name="Pangilinan J."/>
            <person name="Floch G.L."/>
            <person name="Makela M.R."/>
            <person name="Henrissat B."/>
            <person name="Grigoriev I.V."/>
            <person name="Crouch J.A."/>
            <person name="De Vries R.P."/>
            <person name="Sukno S.A."/>
            <person name="Thon M.R."/>
        </authorList>
    </citation>
    <scope>NUCLEOTIDE SEQUENCE</scope>
    <source>
        <strain evidence="14">CBS 125086</strain>
    </source>
</reference>
<evidence type="ECO:0000256" key="1">
    <source>
        <dbReference type="ARBA" id="ARBA00004123"/>
    </source>
</evidence>
<evidence type="ECO:0000256" key="10">
    <source>
        <dbReference type="ARBA" id="ARBA00047821"/>
    </source>
</evidence>
<evidence type="ECO:0000256" key="6">
    <source>
        <dbReference type="ARBA" id="ARBA00022490"/>
    </source>
</evidence>
<comment type="similarity">
    <text evidence="3">Belongs to the acetyltransferase family. NAA40 subfamily.</text>
</comment>
<dbReference type="InterPro" id="IPR016181">
    <property type="entry name" value="Acyl_CoA_acyltransferase"/>
</dbReference>
<comment type="catalytic activity">
    <reaction evidence="10">
        <text>N-terminal L-seryl-[histone H2A] + acetyl-CoA = N-terminal N(alpha)-acetyl-L-seryl-[histone H2A] + CoA + H(+)</text>
        <dbReference type="Rhea" id="RHEA:50600"/>
        <dbReference type="Rhea" id="RHEA-COMP:12742"/>
        <dbReference type="Rhea" id="RHEA-COMP:12744"/>
        <dbReference type="ChEBI" id="CHEBI:15378"/>
        <dbReference type="ChEBI" id="CHEBI:57287"/>
        <dbReference type="ChEBI" id="CHEBI:57288"/>
        <dbReference type="ChEBI" id="CHEBI:64738"/>
        <dbReference type="ChEBI" id="CHEBI:83690"/>
        <dbReference type="EC" id="2.3.1.257"/>
    </reaction>
</comment>
<evidence type="ECO:0000256" key="8">
    <source>
        <dbReference type="ARBA" id="ARBA00023242"/>
    </source>
</evidence>
<dbReference type="Gene3D" id="3.40.630.30">
    <property type="match status" value="1"/>
</dbReference>
<evidence type="ECO:0000256" key="9">
    <source>
        <dbReference type="ARBA" id="ARBA00023315"/>
    </source>
</evidence>
<organism evidence="14 15">
    <name type="scientific">Colletotrichum navitas</name>
    <dbReference type="NCBI Taxonomy" id="681940"/>
    <lineage>
        <taxon>Eukaryota</taxon>
        <taxon>Fungi</taxon>
        <taxon>Dikarya</taxon>
        <taxon>Ascomycota</taxon>
        <taxon>Pezizomycotina</taxon>
        <taxon>Sordariomycetes</taxon>
        <taxon>Hypocreomycetidae</taxon>
        <taxon>Glomerellales</taxon>
        <taxon>Glomerellaceae</taxon>
        <taxon>Colletotrichum</taxon>
        <taxon>Colletotrichum graminicola species complex</taxon>
    </lineage>
</organism>
<dbReference type="Pfam" id="PF00583">
    <property type="entry name" value="Acetyltransf_1"/>
    <property type="match status" value="1"/>
</dbReference>
<dbReference type="PANTHER" id="PTHR20531">
    <property type="entry name" value="N-ALPHA-ACETYLTRANSFERASE 40"/>
    <property type="match status" value="1"/>
</dbReference>
<evidence type="ECO:0000256" key="11">
    <source>
        <dbReference type="ARBA" id="ARBA00049524"/>
    </source>
</evidence>
<feature type="domain" description="N-acetyltransferase" evidence="13">
    <location>
        <begin position="77"/>
        <end position="235"/>
    </location>
</feature>
<feature type="region of interest" description="Disordered" evidence="12">
    <location>
        <begin position="1"/>
        <end position="41"/>
    </location>
</feature>
<evidence type="ECO:0000256" key="4">
    <source>
        <dbReference type="ARBA" id="ARBA00012950"/>
    </source>
</evidence>
<evidence type="ECO:0000256" key="5">
    <source>
        <dbReference type="ARBA" id="ARBA00015043"/>
    </source>
</evidence>
<evidence type="ECO:0000313" key="15">
    <source>
        <dbReference type="Proteomes" id="UP001230504"/>
    </source>
</evidence>
<name>A0AAD8V2F9_9PEZI</name>
<dbReference type="Proteomes" id="UP001230504">
    <property type="component" value="Unassembled WGS sequence"/>
</dbReference>
<dbReference type="GO" id="GO:0043998">
    <property type="term" value="F:histone H2A acetyltransferase activity"/>
    <property type="evidence" value="ECO:0007669"/>
    <property type="project" value="InterPro"/>
</dbReference>
<dbReference type="GO" id="GO:1990189">
    <property type="term" value="F:protein N-terminal-serine acetyltransferase activity"/>
    <property type="evidence" value="ECO:0007669"/>
    <property type="project" value="UniProtKB-EC"/>
</dbReference>
<dbReference type="RefSeq" id="XP_060410807.1">
    <property type="nucleotide sequence ID" value="XM_060558580.1"/>
</dbReference>
<accession>A0AAD8V2F9</accession>
<comment type="catalytic activity">
    <reaction evidence="11">
        <text>N-terminal L-seryl-[histone H4] + acetyl-CoA = N-terminal N(alpha)-acetyl-L-seryl-[histone H4] + CoA + H(+)</text>
        <dbReference type="Rhea" id="RHEA:50596"/>
        <dbReference type="Rhea" id="RHEA-COMP:12740"/>
        <dbReference type="Rhea" id="RHEA-COMP:12743"/>
        <dbReference type="ChEBI" id="CHEBI:15378"/>
        <dbReference type="ChEBI" id="CHEBI:57287"/>
        <dbReference type="ChEBI" id="CHEBI:57288"/>
        <dbReference type="ChEBI" id="CHEBI:64738"/>
        <dbReference type="ChEBI" id="CHEBI:83690"/>
        <dbReference type="EC" id="2.3.1.257"/>
    </reaction>
</comment>
<keyword evidence="8" id="KW-0539">Nucleus</keyword>
<evidence type="ECO:0000256" key="7">
    <source>
        <dbReference type="ARBA" id="ARBA00022679"/>
    </source>
</evidence>
<dbReference type="InterPro" id="IPR039949">
    <property type="entry name" value="NAA40"/>
</dbReference>